<dbReference type="InterPro" id="IPR003593">
    <property type="entry name" value="AAA+_ATPase"/>
</dbReference>
<dbReference type="PROSITE" id="PS00211">
    <property type="entry name" value="ABC_TRANSPORTER_1"/>
    <property type="match status" value="1"/>
</dbReference>
<dbReference type="GO" id="GO:0005524">
    <property type="term" value="F:ATP binding"/>
    <property type="evidence" value="ECO:0007669"/>
    <property type="project" value="UniProtKB-KW"/>
</dbReference>
<keyword evidence="3" id="KW-0175">Coiled coil</keyword>
<dbReference type="SUPFAM" id="SSF52540">
    <property type="entry name" value="P-loop containing nucleoside triphosphate hydrolases"/>
    <property type="match status" value="2"/>
</dbReference>
<feature type="domain" description="ABC transporter" evidence="4">
    <location>
        <begin position="14"/>
        <end position="226"/>
    </location>
</feature>
<sequence length="542" mass="60808">MTAEMIYSPKERPVVAKNISYSLENGEVLLENIELSIKKGDRIALVGKNGAGKSTLMKILAGIIKPTSGSIDYSSVAYVDQLDEGISEVGDKTLMEYISSINDEWWLIQLHYEKLFGKEMPDLSRNLKHFSGGEFMRLKIAIATYKNPEILLLDEPTNHLDIVSKEILRKFIDQFSGGVMIVSHDVHFINEVAKEVWELSDHKLTKHGGNYQDYLQQKATENDARERRLSESRQEVTKAKKALAKEQKRAARSRRIGKKLAGDRSMSKIEKGYFKNKSSASAGRKEEELKENIEQASEKIEANSEKKKRVARISITEGENVRGKRLFNIQEGVLSVDGKRLVERINLLIKYGERLSLAGENGSGKTLLIKAILEKAGSMAELTGQEIFRSPDFSGLYISQRYDQIDREKTLLENMYLANPGIDMQVARKALGNLLFSEKHEVEKLAKTLSGGETARLAFAMASIAPVDILILDEPTNNLDVETIGIITGALKQFAGAILVVSHDIDFLRQIGIEKSFLIKDQKFTEMKTNPSDDGYYAELLK</sequence>
<accession>A0A0G1C0U9</accession>
<dbReference type="EMBL" id="LCDA01000001">
    <property type="protein sequence ID" value="KKS43278.1"/>
    <property type="molecule type" value="Genomic_DNA"/>
</dbReference>
<feature type="coiled-coil region" evidence="3">
    <location>
        <begin position="279"/>
        <end position="310"/>
    </location>
</feature>
<name>A0A0G1C0U9_9BACT</name>
<dbReference type="GO" id="GO:0016887">
    <property type="term" value="F:ATP hydrolysis activity"/>
    <property type="evidence" value="ECO:0007669"/>
    <property type="project" value="InterPro"/>
</dbReference>
<dbReference type="PANTHER" id="PTHR42855">
    <property type="entry name" value="ABC TRANSPORTER ATP-BINDING SUBUNIT"/>
    <property type="match status" value="1"/>
</dbReference>
<evidence type="ECO:0000256" key="2">
    <source>
        <dbReference type="ARBA" id="ARBA00022840"/>
    </source>
</evidence>
<proteinExistence type="predicted"/>
<comment type="caution">
    <text evidence="5">The sequence shown here is derived from an EMBL/GenBank/DDBJ whole genome shotgun (WGS) entry which is preliminary data.</text>
</comment>
<organism evidence="5 6">
    <name type="scientific">Candidatus Collierbacteria bacterium GW2011_GWA2_42_17</name>
    <dbReference type="NCBI Taxonomy" id="1618378"/>
    <lineage>
        <taxon>Bacteria</taxon>
        <taxon>Candidatus Collieribacteriota</taxon>
    </lineage>
</organism>
<evidence type="ECO:0000259" key="4">
    <source>
        <dbReference type="PROSITE" id="PS50893"/>
    </source>
</evidence>
<evidence type="ECO:0000313" key="6">
    <source>
        <dbReference type="Proteomes" id="UP000033854"/>
    </source>
</evidence>
<dbReference type="SMART" id="SM00382">
    <property type="entry name" value="AAA"/>
    <property type="match status" value="2"/>
</dbReference>
<keyword evidence="1" id="KW-0547">Nucleotide-binding</keyword>
<dbReference type="InterPro" id="IPR051309">
    <property type="entry name" value="ABCF_ATPase"/>
</dbReference>
<dbReference type="InterPro" id="IPR027417">
    <property type="entry name" value="P-loop_NTPase"/>
</dbReference>
<dbReference type="PANTHER" id="PTHR42855:SF2">
    <property type="entry name" value="DRUG RESISTANCE ABC TRANSPORTER,ATP-BINDING PROTEIN"/>
    <property type="match status" value="1"/>
</dbReference>
<dbReference type="Gene3D" id="3.40.50.300">
    <property type="entry name" value="P-loop containing nucleotide triphosphate hydrolases"/>
    <property type="match status" value="2"/>
</dbReference>
<keyword evidence="2" id="KW-0067">ATP-binding</keyword>
<dbReference type="AlphaFoldDB" id="A0A0G1C0U9"/>
<evidence type="ECO:0000256" key="3">
    <source>
        <dbReference type="SAM" id="Coils"/>
    </source>
</evidence>
<dbReference type="InterPro" id="IPR017871">
    <property type="entry name" value="ABC_transporter-like_CS"/>
</dbReference>
<protein>
    <submittedName>
        <fullName evidence="5">ABC transporter related protein</fullName>
    </submittedName>
</protein>
<evidence type="ECO:0000313" key="5">
    <source>
        <dbReference type="EMBL" id="KKS43278.1"/>
    </source>
</evidence>
<dbReference type="InterPro" id="IPR003439">
    <property type="entry name" value="ABC_transporter-like_ATP-bd"/>
</dbReference>
<dbReference type="PROSITE" id="PS50893">
    <property type="entry name" value="ABC_TRANSPORTER_2"/>
    <property type="match status" value="2"/>
</dbReference>
<gene>
    <name evidence="5" type="ORF">UV06_C0001G0012</name>
</gene>
<dbReference type="CDD" id="cd03221">
    <property type="entry name" value="ABCF_EF-3"/>
    <property type="match status" value="1"/>
</dbReference>
<reference evidence="5 6" key="1">
    <citation type="journal article" date="2015" name="Nature">
        <title>rRNA introns, odd ribosomes, and small enigmatic genomes across a large radiation of phyla.</title>
        <authorList>
            <person name="Brown C.T."/>
            <person name="Hug L.A."/>
            <person name="Thomas B.C."/>
            <person name="Sharon I."/>
            <person name="Castelle C.J."/>
            <person name="Singh A."/>
            <person name="Wilkins M.J."/>
            <person name="Williams K.H."/>
            <person name="Banfield J.F."/>
        </authorList>
    </citation>
    <scope>NUCLEOTIDE SEQUENCE [LARGE SCALE GENOMIC DNA]</scope>
</reference>
<feature type="domain" description="ABC transporter" evidence="4">
    <location>
        <begin position="321"/>
        <end position="540"/>
    </location>
</feature>
<dbReference type="Pfam" id="PF00005">
    <property type="entry name" value="ABC_tran"/>
    <property type="match status" value="2"/>
</dbReference>
<evidence type="ECO:0000256" key="1">
    <source>
        <dbReference type="ARBA" id="ARBA00022741"/>
    </source>
</evidence>
<dbReference type="Proteomes" id="UP000033854">
    <property type="component" value="Unassembled WGS sequence"/>
</dbReference>